<evidence type="ECO:0000313" key="1">
    <source>
        <dbReference type="EMBL" id="SEB88893.1"/>
    </source>
</evidence>
<sequence length="71" mass="7345">MARRAASPASTPASGPATAKTTVCNCASAAQCHSTGHLPRAGHEALFVTLYTEGRDIITLACVIDDKDKNC</sequence>
<accession>A0A1H4N0Z0</accession>
<gene>
    <name evidence="1" type="ORF">SAMN05216178_2642</name>
</gene>
<name>A0A1H4N0Z0_9PSED</name>
<dbReference type="EMBL" id="FNTJ01000001">
    <property type="protein sequence ID" value="SEB88893.1"/>
    <property type="molecule type" value="Genomic_DNA"/>
</dbReference>
<protein>
    <submittedName>
        <fullName evidence="1">Uncharacterized protein</fullName>
    </submittedName>
</protein>
<dbReference type="AlphaFoldDB" id="A0A1H4N0Z0"/>
<reference evidence="2" key="1">
    <citation type="submission" date="2016-10" db="EMBL/GenBank/DDBJ databases">
        <authorList>
            <person name="Varghese N."/>
            <person name="Submissions S."/>
        </authorList>
    </citation>
    <scope>NUCLEOTIDE SEQUENCE [LARGE SCALE GENOMIC DNA]</scope>
    <source>
        <strain evidence="2">DSM 9751</strain>
    </source>
</reference>
<dbReference type="Proteomes" id="UP000198982">
    <property type="component" value="Unassembled WGS sequence"/>
</dbReference>
<keyword evidence="2" id="KW-1185">Reference proteome</keyword>
<proteinExistence type="predicted"/>
<organism evidence="1 2">
    <name type="scientific">Pseudomonas saponiphila</name>
    <dbReference type="NCBI Taxonomy" id="556534"/>
    <lineage>
        <taxon>Bacteria</taxon>
        <taxon>Pseudomonadati</taxon>
        <taxon>Pseudomonadota</taxon>
        <taxon>Gammaproteobacteria</taxon>
        <taxon>Pseudomonadales</taxon>
        <taxon>Pseudomonadaceae</taxon>
        <taxon>Pseudomonas</taxon>
    </lineage>
</organism>
<evidence type="ECO:0000313" key="2">
    <source>
        <dbReference type="Proteomes" id="UP000198982"/>
    </source>
</evidence>